<feature type="compositionally biased region" description="Low complexity" evidence="1">
    <location>
        <begin position="265"/>
        <end position="281"/>
    </location>
</feature>
<dbReference type="Proteomes" id="UP001470230">
    <property type="component" value="Unassembled WGS sequence"/>
</dbReference>
<feature type="compositionally biased region" description="Low complexity" evidence="1">
    <location>
        <begin position="353"/>
        <end position="369"/>
    </location>
</feature>
<evidence type="ECO:0000256" key="1">
    <source>
        <dbReference type="SAM" id="MobiDB-lite"/>
    </source>
</evidence>
<evidence type="ECO:0000313" key="2">
    <source>
        <dbReference type="EMBL" id="KAK8834660.1"/>
    </source>
</evidence>
<dbReference type="EMBL" id="JAPFFF010000006">
    <property type="protein sequence ID" value="KAK8888142.1"/>
    <property type="molecule type" value="Genomic_DNA"/>
</dbReference>
<feature type="region of interest" description="Disordered" evidence="1">
    <location>
        <begin position="225"/>
        <end position="282"/>
    </location>
</feature>
<keyword evidence="4" id="KW-1185">Reference proteome</keyword>
<comment type="caution">
    <text evidence="2">The sequence shown here is derived from an EMBL/GenBank/DDBJ whole genome shotgun (WGS) entry which is preliminary data.</text>
</comment>
<evidence type="ECO:0008006" key="5">
    <source>
        <dbReference type="Google" id="ProtNLM"/>
    </source>
</evidence>
<name>A0ABR2GL49_9EUKA</name>
<feature type="compositionally biased region" description="Low complexity" evidence="1">
    <location>
        <begin position="225"/>
        <end position="242"/>
    </location>
</feature>
<feature type="compositionally biased region" description="Basic residues" evidence="1">
    <location>
        <begin position="243"/>
        <end position="254"/>
    </location>
</feature>
<feature type="compositionally biased region" description="Polar residues" evidence="1">
    <location>
        <begin position="370"/>
        <end position="382"/>
    </location>
</feature>
<organism evidence="2 4">
    <name type="scientific">Tritrichomonas musculus</name>
    <dbReference type="NCBI Taxonomy" id="1915356"/>
    <lineage>
        <taxon>Eukaryota</taxon>
        <taxon>Metamonada</taxon>
        <taxon>Parabasalia</taxon>
        <taxon>Tritrichomonadida</taxon>
        <taxon>Tritrichomonadidae</taxon>
        <taxon>Tritrichomonas</taxon>
    </lineage>
</organism>
<feature type="region of interest" description="Disordered" evidence="1">
    <location>
        <begin position="353"/>
        <end position="524"/>
    </location>
</feature>
<evidence type="ECO:0000313" key="4">
    <source>
        <dbReference type="Proteomes" id="UP001470230"/>
    </source>
</evidence>
<accession>A0ABR2GL49</accession>
<feature type="compositionally biased region" description="Polar residues" evidence="1">
    <location>
        <begin position="463"/>
        <end position="479"/>
    </location>
</feature>
<gene>
    <name evidence="2" type="ORF">M9Y10_026531</name>
    <name evidence="3" type="ORF">M9Y10_039204</name>
</gene>
<dbReference type="EMBL" id="JAPFFF010000343">
    <property type="protein sequence ID" value="KAK8834660.1"/>
    <property type="molecule type" value="Genomic_DNA"/>
</dbReference>
<proteinExistence type="predicted"/>
<feature type="compositionally biased region" description="Polar residues" evidence="1">
    <location>
        <begin position="496"/>
        <end position="512"/>
    </location>
</feature>
<reference evidence="2 4" key="1">
    <citation type="submission" date="2024-04" db="EMBL/GenBank/DDBJ databases">
        <title>Tritrichomonas musculus Genome.</title>
        <authorList>
            <person name="Alves-Ferreira E."/>
            <person name="Grigg M."/>
            <person name="Lorenzi H."/>
            <person name="Galac M."/>
        </authorList>
    </citation>
    <scope>NUCLEOTIDE SEQUENCE [LARGE SCALE GENOMIC DNA]</scope>
    <source>
        <strain evidence="2 4">EAF2021</strain>
    </source>
</reference>
<evidence type="ECO:0000313" key="3">
    <source>
        <dbReference type="EMBL" id="KAK8888142.1"/>
    </source>
</evidence>
<protein>
    <recommendedName>
        <fullName evidence="5">C2 NT-type domain-containing protein</fullName>
    </recommendedName>
</protein>
<sequence>MELSVDLIKITRIPYHELETVYISANLAIIPNGHHVQTNVSNGNKSVKFTPHRFSFLIDQDPSNSDLSLVITVFTHLTNSNKQAISYVTIPINSIPYRKISQASLSTTLLSTYSVSPIVKISLGINLTDPSSQFRNWPHCDLQHPNAVSVVDYDSFENAPIIELDCFGRLKPPEHYIEKCKELIEDNSELFMNFILNDSLRKFVLQKAFDNYQDNDYVLLTSIGSSGQQSQSSNISKQNSIKNPKKIQKNKPHTKNLDHPPQPPNETSQPTQPPTEQTPNPRRQIRNDEQLEVPPIDVNIVGQQHIPQQSFSPNSEANNDSQAIKTQVWTVSLLKKQQQNAQLKQNQYQQQYPYVQQQQQPQATPQNHQGPQVPQISKNETPTKPFIHLRTKPQPFTEMEKQKQLSIFKSPPVRGLLQQKSGPAAEDKKPIGQTNKKNRSICVAPKQISKQTSQGQVDDIPRNDSQSLSATASPTTMQPPNGFERRAMKKPKPPQMQGQLMASQPPNGNDNGISLRRLRQSSEY</sequence>